<keyword evidence="3" id="KW-1185">Reference proteome</keyword>
<evidence type="ECO:0000313" key="2">
    <source>
        <dbReference type="EMBL" id="AIG78457.1"/>
    </source>
</evidence>
<dbReference type="InterPro" id="IPR021145">
    <property type="entry name" value="Portal_protein_SPP1_Gp6-like"/>
</dbReference>
<organism evidence="2 3">
    <name type="scientific">Amycolatopsis japonica</name>
    <dbReference type="NCBI Taxonomy" id="208439"/>
    <lineage>
        <taxon>Bacteria</taxon>
        <taxon>Bacillati</taxon>
        <taxon>Actinomycetota</taxon>
        <taxon>Actinomycetes</taxon>
        <taxon>Pseudonocardiales</taxon>
        <taxon>Pseudonocardiaceae</taxon>
        <taxon>Amycolatopsis</taxon>
        <taxon>Amycolatopsis japonica group</taxon>
    </lineage>
</organism>
<name>A0A075UWA3_9PSEU</name>
<dbReference type="RefSeq" id="WP_051972607.1">
    <property type="nucleotide sequence ID" value="NZ_CP008953.1"/>
</dbReference>
<dbReference type="KEGG" id="aja:AJAP_28095"/>
<dbReference type="HOGENOM" id="CLU_037838_2_0_11"/>
<sequence length="474" mass="52877">MASDNIALLTKLVHDFDGRQDGLESNLSYYDGSAQPTQIGLATPPNMRSLLVSIGLSRTYLNAIEERLDVEGFRISGKARADKRLWEWWQANNLDEQSSFGHTESLMHGRAYILGSAPDPEDPLDDPEVPKLTVEGPQRVWADINRRNGRVKNAVRVLRDDVTYAADNPDPDYVTLYTPTTTTGYIKSGRLGWTIDFHVEHNLGVVPVVPLLNRSLLSDLHGASQITKDIRSTTDAMARTLMNLQTTAELMAVPQRLLFGVKPEDLTDDPTNSYKVFQAYIARILAFEDSDGKAQQFSAAELRNFTETLDQLTKKAASETGLPPQYLSFTSDNPASADAIRASETRLVKLAERKQRIFGSAWEQAMRIALLLMDGKLDREAHRMETLWRDPATPTFAAKADAVVKLATASTPDGRPVIPVERARIDLNYTVEEREEMEKWDKQSATSQLAELVRPKFQEPGQPDPNQKPEADAA</sequence>
<accession>A0A075UWA3</accession>
<feature type="region of interest" description="Disordered" evidence="1">
    <location>
        <begin position="436"/>
        <end position="474"/>
    </location>
</feature>
<proteinExistence type="predicted"/>
<dbReference type="AlphaFoldDB" id="A0A075UWA3"/>
<dbReference type="STRING" id="208439.AJAP_28095"/>
<gene>
    <name evidence="2" type="ORF">AJAP_28095</name>
</gene>
<evidence type="ECO:0000313" key="3">
    <source>
        <dbReference type="Proteomes" id="UP000028492"/>
    </source>
</evidence>
<reference evidence="2 3" key="1">
    <citation type="journal article" date="2014" name="J. Biotechnol.">
        <title>Complete genome sequence of the actinobacterium Amycolatopsis japonica MG417-CF17(T) (=DSM 44213T) producing (S,S)-N,N'-ethylenediaminedisuccinic acid.</title>
        <authorList>
            <person name="Stegmann E."/>
            <person name="Albersmeier A."/>
            <person name="Spohn M."/>
            <person name="Gert H."/>
            <person name="Weber T."/>
            <person name="Wohlleben W."/>
            <person name="Kalinowski J."/>
            <person name="Ruckert C."/>
        </authorList>
    </citation>
    <scope>NUCLEOTIDE SEQUENCE [LARGE SCALE GENOMIC DNA]</scope>
    <source>
        <strain evidence="3">MG417-CF17 (DSM 44213)</strain>
    </source>
</reference>
<dbReference type="eggNOG" id="ENOG502Z7TR">
    <property type="taxonomic scope" value="Bacteria"/>
</dbReference>
<protein>
    <submittedName>
        <fullName evidence="2">Phage protein 14</fullName>
    </submittedName>
</protein>
<evidence type="ECO:0000256" key="1">
    <source>
        <dbReference type="SAM" id="MobiDB-lite"/>
    </source>
</evidence>
<dbReference type="EMBL" id="CP008953">
    <property type="protein sequence ID" value="AIG78457.1"/>
    <property type="molecule type" value="Genomic_DNA"/>
</dbReference>
<dbReference type="Pfam" id="PF05133">
    <property type="entry name" value="SPP1_portal"/>
    <property type="match status" value="1"/>
</dbReference>
<dbReference type="Proteomes" id="UP000028492">
    <property type="component" value="Chromosome"/>
</dbReference>